<dbReference type="Gene3D" id="1.10.287.3510">
    <property type="match status" value="1"/>
</dbReference>
<comment type="similarity">
    <text evidence="2">Belongs to the complex I subunit 4L family.</text>
</comment>
<evidence type="ECO:0000256" key="9">
    <source>
        <dbReference type="ARBA" id="ARBA00031586"/>
    </source>
</evidence>
<dbReference type="GO" id="GO:0016020">
    <property type="term" value="C:membrane"/>
    <property type="evidence" value="ECO:0007669"/>
    <property type="project" value="UniProtKB-SubCell"/>
</dbReference>
<comment type="subcellular location">
    <subcellularLocation>
        <location evidence="1">Membrane</location>
        <topology evidence="1">Multi-pass membrane protein</topology>
    </subcellularLocation>
</comment>
<keyword evidence="12" id="KW-0496">Mitochondrion</keyword>
<reference evidence="12" key="1">
    <citation type="journal article" date="2015" name="Mol. Phylogenet. Evol.">
        <title>Higher-level phylogeny of the Hymenoptera inferred from mitochondrial genomes.</title>
        <authorList>
            <person name="Mao M."/>
            <person name="Gibson T."/>
            <person name="Dowton M."/>
        </authorList>
    </citation>
    <scope>NUCLEOTIDE SEQUENCE</scope>
</reference>
<geneLocation type="mitochondrion" evidence="12"/>
<accession>A0A0E3G7N0</accession>
<evidence type="ECO:0000256" key="10">
    <source>
        <dbReference type="ARBA" id="ARBA00049551"/>
    </source>
</evidence>
<dbReference type="Pfam" id="PF00420">
    <property type="entry name" value="Oxidored_q2"/>
    <property type="match status" value="1"/>
</dbReference>
<evidence type="ECO:0000256" key="5">
    <source>
        <dbReference type="ARBA" id="ARBA00022967"/>
    </source>
</evidence>
<keyword evidence="7" id="KW-0520">NAD</keyword>
<feature type="transmembrane region" description="Helical" evidence="11">
    <location>
        <begin position="6"/>
        <end position="26"/>
    </location>
</feature>
<dbReference type="AlphaFoldDB" id="A0A0E3G7N0"/>
<evidence type="ECO:0000256" key="3">
    <source>
        <dbReference type="ARBA" id="ARBA00016612"/>
    </source>
</evidence>
<evidence type="ECO:0000256" key="11">
    <source>
        <dbReference type="SAM" id="Phobius"/>
    </source>
</evidence>
<sequence>MYLIYMIYFYYSMCMMLFSCLLMILIYKYLLMILMTMEMMMISILFMISIFFNTEIFNLFMILYFLSFSVCEAVLGLSLMILFIRMKGNDYMNCLNLNLW</sequence>
<keyword evidence="8 11" id="KW-0472">Membrane</keyword>
<evidence type="ECO:0000256" key="2">
    <source>
        <dbReference type="ARBA" id="ARBA00010519"/>
    </source>
</evidence>
<dbReference type="EMBL" id="KM104168">
    <property type="protein sequence ID" value="AIX92140.1"/>
    <property type="molecule type" value="Genomic_DNA"/>
</dbReference>
<feature type="transmembrane region" description="Helical" evidence="11">
    <location>
        <begin position="33"/>
        <end position="53"/>
    </location>
</feature>
<evidence type="ECO:0000256" key="7">
    <source>
        <dbReference type="ARBA" id="ARBA00023027"/>
    </source>
</evidence>
<evidence type="ECO:0000256" key="8">
    <source>
        <dbReference type="ARBA" id="ARBA00023136"/>
    </source>
</evidence>
<evidence type="ECO:0000256" key="1">
    <source>
        <dbReference type="ARBA" id="ARBA00004141"/>
    </source>
</evidence>
<evidence type="ECO:0000313" key="12">
    <source>
        <dbReference type="EMBL" id="AIX92140.1"/>
    </source>
</evidence>
<organism evidence="12">
    <name type="scientific">Monomachus antipodalis</name>
    <dbReference type="NCBI Taxonomy" id="161211"/>
    <lineage>
        <taxon>Eukaryota</taxon>
        <taxon>Metazoa</taxon>
        <taxon>Ecdysozoa</taxon>
        <taxon>Arthropoda</taxon>
        <taxon>Hexapoda</taxon>
        <taxon>Insecta</taxon>
        <taxon>Pterygota</taxon>
        <taxon>Neoptera</taxon>
        <taxon>Endopterygota</taxon>
        <taxon>Hymenoptera</taxon>
        <taxon>Apocrita</taxon>
        <taxon>Proctotrupomorpha</taxon>
        <taxon>Diaprioidea</taxon>
        <taxon>Monomachidae</taxon>
        <taxon>Monomachus</taxon>
    </lineage>
</organism>
<gene>
    <name evidence="12" type="primary">ND4L</name>
</gene>
<feature type="transmembrane region" description="Helical" evidence="11">
    <location>
        <begin position="59"/>
        <end position="83"/>
    </location>
</feature>
<protein>
    <recommendedName>
        <fullName evidence="3">NADH-ubiquinone oxidoreductase chain 4L</fullName>
    </recommendedName>
    <alternativeName>
        <fullName evidence="9">NADH dehydrogenase subunit 4L</fullName>
    </alternativeName>
</protein>
<keyword evidence="5" id="KW-1278">Translocase</keyword>
<keyword evidence="6 11" id="KW-1133">Transmembrane helix</keyword>
<proteinExistence type="inferred from homology"/>
<evidence type="ECO:0000256" key="4">
    <source>
        <dbReference type="ARBA" id="ARBA00022692"/>
    </source>
</evidence>
<comment type="catalytic activity">
    <reaction evidence="10">
        <text>a ubiquinone + NADH + 5 H(+)(in) = a ubiquinol + NAD(+) + 4 H(+)(out)</text>
        <dbReference type="Rhea" id="RHEA:29091"/>
        <dbReference type="Rhea" id="RHEA-COMP:9565"/>
        <dbReference type="Rhea" id="RHEA-COMP:9566"/>
        <dbReference type="ChEBI" id="CHEBI:15378"/>
        <dbReference type="ChEBI" id="CHEBI:16389"/>
        <dbReference type="ChEBI" id="CHEBI:17976"/>
        <dbReference type="ChEBI" id="CHEBI:57540"/>
        <dbReference type="ChEBI" id="CHEBI:57945"/>
        <dbReference type="EC" id="7.1.1.2"/>
    </reaction>
</comment>
<dbReference type="InterPro" id="IPR039428">
    <property type="entry name" value="NUOK/Mnh_C1-like"/>
</dbReference>
<dbReference type="GO" id="GO:0008137">
    <property type="term" value="F:NADH dehydrogenase (ubiquinone) activity"/>
    <property type="evidence" value="ECO:0007669"/>
    <property type="project" value="UniProtKB-EC"/>
</dbReference>
<evidence type="ECO:0000256" key="6">
    <source>
        <dbReference type="ARBA" id="ARBA00022989"/>
    </source>
</evidence>
<keyword evidence="4 11" id="KW-0812">Transmembrane</keyword>
<name>A0A0E3G7N0_9HYME</name>